<dbReference type="SUPFAM" id="SSF56436">
    <property type="entry name" value="C-type lectin-like"/>
    <property type="match status" value="1"/>
</dbReference>
<dbReference type="InterPro" id="IPR016186">
    <property type="entry name" value="C-type_lectin-like/link_sf"/>
</dbReference>
<dbReference type="PROSITE" id="PS50041">
    <property type="entry name" value="C_TYPE_LECTIN_2"/>
    <property type="match status" value="1"/>
</dbReference>
<organism evidence="2">
    <name type="scientific">Capitella teleta</name>
    <name type="common">Polychaete worm</name>
    <dbReference type="NCBI Taxonomy" id="283909"/>
    <lineage>
        <taxon>Eukaryota</taxon>
        <taxon>Metazoa</taxon>
        <taxon>Spiralia</taxon>
        <taxon>Lophotrochozoa</taxon>
        <taxon>Annelida</taxon>
        <taxon>Polychaeta</taxon>
        <taxon>Sedentaria</taxon>
        <taxon>Scolecida</taxon>
        <taxon>Capitellidae</taxon>
        <taxon>Capitella</taxon>
    </lineage>
</organism>
<dbReference type="EMBL" id="AMQN01003053">
    <property type="status" value="NOT_ANNOTATED_CDS"/>
    <property type="molecule type" value="Genomic_DNA"/>
</dbReference>
<dbReference type="OrthoDB" id="6082037at2759"/>
<evidence type="ECO:0000313" key="3">
    <source>
        <dbReference type="EnsemblMetazoa" id="CapteP101356"/>
    </source>
</evidence>
<gene>
    <name evidence="2" type="ORF">CAPTEDRAFT_101356</name>
</gene>
<dbReference type="CDD" id="cd00037">
    <property type="entry name" value="CLECT"/>
    <property type="match status" value="1"/>
</dbReference>
<dbReference type="STRING" id="283909.R7TGB8"/>
<evidence type="ECO:0000313" key="4">
    <source>
        <dbReference type="Proteomes" id="UP000014760"/>
    </source>
</evidence>
<keyword evidence="4" id="KW-1185">Reference proteome</keyword>
<sequence length="192" mass="20833">MDGTDNFADWKNSYPKGNGDDNAALISSHGWTSAKISKKNRFICEADSCEGNEEPCVNAEEIGDRFFGLIREKRSFDAAEGACQALGGHLASIHSKSEENAINKYIKENGPTDVLIGGTDRASEGNWQWSDGTAFDYENWKSGEPNHQPGDGDAMMTVKSGGSGNRVWRDRSTDAPAAFLCVFDTCPPSTLI</sequence>
<proteinExistence type="predicted"/>
<dbReference type="OMA" id="YSAETEC"/>
<name>R7TGB8_CAPTE</name>
<dbReference type="SMART" id="SM00034">
    <property type="entry name" value="CLECT"/>
    <property type="match status" value="1"/>
</dbReference>
<dbReference type="InterPro" id="IPR001304">
    <property type="entry name" value="C-type_lectin-like"/>
</dbReference>
<reference evidence="3" key="3">
    <citation type="submission" date="2015-06" db="UniProtKB">
        <authorList>
            <consortium name="EnsemblMetazoa"/>
        </authorList>
    </citation>
    <scope>IDENTIFICATION</scope>
</reference>
<dbReference type="EMBL" id="KB310836">
    <property type="protein sequence ID" value="ELT90611.1"/>
    <property type="molecule type" value="Genomic_DNA"/>
</dbReference>
<accession>R7TGB8</accession>
<dbReference type="HOGENOM" id="CLU_1416402_0_0_1"/>
<evidence type="ECO:0000313" key="2">
    <source>
        <dbReference type="EMBL" id="ELT90611.1"/>
    </source>
</evidence>
<reference evidence="4" key="1">
    <citation type="submission" date="2012-12" db="EMBL/GenBank/DDBJ databases">
        <authorList>
            <person name="Hellsten U."/>
            <person name="Grimwood J."/>
            <person name="Chapman J.A."/>
            <person name="Shapiro H."/>
            <person name="Aerts A."/>
            <person name="Otillar R.P."/>
            <person name="Terry A.Y."/>
            <person name="Boore J.L."/>
            <person name="Simakov O."/>
            <person name="Marletaz F."/>
            <person name="Cho S.-J."/>
            <person name="Edsinger-Gonzales E."/>
            <person name="Havlak P."/>
            <person name="Kuo D.-H."/>
            <person name="Larsson T."/>
            <person name="Lv J."/>
            <person name="Arendt D."/>
            <person name="Savage R."/>
            <person name="Osoegawa K."/>
            <person name="de Jong P."/>
            <person name="Lindberg D.R."/>
            <person name="Seaver E.C."/>
            <person name="Weisblat D.A."/>
            <person name="Putnam N.H."/>
            <person name="Grigoriev I.V."/>
            <person name="Rokhsar D.S."/>
        </authorList>
    </citation>
    <scope>NUCLEOTIDE SEQUENCE</scope>
    <source>
        <strain evidence="4">I ESC-2004</strain>
    </source>
</reference>
<dbReference type="PANTHER" id="PTHR22803">
    <property type="entry name" value="MANNOSE, PHOSPHOLIPASE, LECTIN RECEPTOR RELATED"/>
    <property type="match status" value="1"/>
</dbReference>
<dbReference type="Proteomes" id="UP000014760">
    <property type="component" value="Unassembled WGS sequence"/>
</dbReference>
<protein>
    <recommendedName>
        <fullName evidence="1">C-type lectin domain-containing protein</fullName>
    </recommendedName>
</protein>
<dbReference type="EnsemblMetazoa" id="CapteT101356">
    <property type="protein sequence ID" value="CapteP101356"/>
    <property type="gene ID" value="CapteG101356"/>
</dbReference>
<dbReference type="Pfam" id="PF00059">
    <property type="entry name" value="Lectin_C"/>
    <property type="match status" value="1"/>
</dbReference>
<dbReference type="InterPro" id="IPR050111">
    <property type="entry name" value="C-type_lectin/snaclec_domain"/>
</dbReference>
<dbReference type="InterPro" id="IPR016187">
    <property type="entry name" value="CTDL_fold"/>
</dbReference>
<dbReference type="AlphaFoldDB" id="R7TGB8"/>
<feature type="domain" description="C-type lectin" evidence="1">
    <location>
        <begin position="62"/>
        <end position="182"/>
    </location>
</feature>
<evidence type="ECO:0000259" key="1">
    <source>
        <dbReference type="PROSITE" id="PS50041"/>
    </source>
</evidence>
<reference evidence="2 4" key="2">
    <citation type="journal article" date="2013" name="Nature">
        <title>Insights into bilaterian evolution from three spiralian genomes.</title>
        <authorList>
            <person name="Simakov O."/>
            <person name="Marletaz F."/>
            <person name="Cho S.J."/>
            <person name="Edsinger-Gonzales E."/>
            <person name="Havlak P."/>
            <person name="Hellsten U."/>
            <person name="Kuo D.H."/>
            <person name="Larsson T."/>
            <person name="Lv J."/>
            <person name="Arendt D."/>
            <person name="Savage R."/>
            <person name="Osoegawa K."/>
            <person name="de Jong P."/>
            <person name="Grimwood J."/>
            <person name="Chapman J.A."/>
            <person name="Shapiro H."/>
            <person name="Aerts A."/>
            <person name="Otillar R.P."/>
            <person name="Terry A.Y."/>
            <person name="Boore J.L."/>
            <person name="Grigoriev I.V."/>
            <person name="Lindberg D.R."/>
            <person name="Seaver E.C."/>
            <person name="Weisblat D.A."/>
            <person name="Putnam N.H."/>
            <person name="Rokhsar D.S."/>
        </authorList>
    </citation>
    <scope>NUCLEOTIDE SEQUENCE</scope>
    <source>
        <strain evidence="2 4">I ESC-2004</strain>
    </source>
</reference>
<dbReference type="Gene3D" id="3.10.100.10">
    <property type="entry name" value="Mannose-Binding Protein A, subunit A"/>
    <property type="match status" value="1"/>
</dbReference>